<comment type="caution">
    <text evidence="1">The sequence shown here is derived from an EMBL/GenBank/DDBJ whole genome shotgun (WGS) entry which is preliminary data.</text>
</comment>
<dbReference type="EMBL" id="LAZR01000051">
    <property type="protein sequence ID" value="KKN98400.1"/>
    <property type="molecule type" value="Genomic_DNA"/>
</dbReference>
<protein>
    <submittedName>
        <fullName evidence="1">Uncharacterized protein</fullName>
    </submittedName>
</protein>
<proteinExistence type="predicted"/>
<sequence length="168" mass="19383">MKTICIIDDSKSRHLNSEEEDYLFDNFEPIESLPGLMSDEAVHIKQLKHKGAEYEIDDYLNGWDWWFYHGVTAAGDTIIVEESSTGTKLVFSTREERGYGILTVTPTGIVTHQEYGTFDEEFIHKLRKETGIKSLREWRKLDFVVLVDRYGNEFRSKPVYALSCYAGG</sequence>
<dbReference type="AlphaFoldDB" id="A0A0F9UZN3"/>
<gene>
    <name evidence="1" type="ORF">LCGC14_0144920</name>
</gene>
<name>A0A0F9UZN3_9ZZZZ</name>
<accession>A0A0F9UZN3</accession>
<reference evidence="1" key="1">
    <citation type="journal article" date="2015" name="Nature">
        <title>Complex archaea that bridge the gap between prokaryotes and eukaryotes.</title>
        <authorList>
            <person name="Spang A."/>
            <person name="Saw J.H."/>
            <person name="Jorgensen S.L."/>
            <person name="Zaremba-Niedzwiedzka K."/>
            <person name="Martijn J."/>
            <person name="Lind A.E."/>
            <person name="van Eijk R."/>
            <person name="Schleper C."/>
            <person name="Guy L."/>
            <person name="Ettema T.J."/>
        </authorList>
    </citation>
    <scope>NUCLEOTIDE SEQUENCE</scope>
</reference>
<organism evidence="1">
    <name type="scientific">marine sediment metagenome</name>
    <dbReference type="NCBI Taxonomy" id="412755"/>
    <lineage>
        <taxon>unclassified sequences</taxon>
        <taxon>metagenomes</taxon>
        <taxon>ecological metagenomes</taxon>
    </lineage>
</organism>
<evidence type="ECO:0000313" key="1">
    <source>
        <dbReference type="EMBL" id="KKN98400.1"/>
    </source>
</evidence>